<dbReference type="PhylomeDB" id="A0A060TEJ8"/>
<reference evidence="2" key="1">
    <citation type="submission" date="2014-02" db="EMBL/GenBank/DDBJ databases">
        <authorList>
            <person name="Genoscope - CEA"/>
        </authorList>
    </citation>
    <scope>NUCLEOTIDE SEQUENCE</scope>
    <source>
        <strain evidence="2">LS3</strain>
    </source>
</reference>
<dbReference type="Pfam" id="PF11927">
    <property type="entry name" value="HODM_asu-like"/>
    <property type="match status" value="1"/>
</dbReference>
<keyword evidence="1" id="KW-0812">Transmembrane</keyword>
<dbReference type="EMBL" id="HG937694">
    <property type="protein sequence ID" value="CDP37621.1"/>
    <property type="molecule type" value="Genomic_DNA"/>
</dbReference>
<sequence>MEGQWYFRLDVQLLLVCLGTVGAVVWLFGSRLVGSRVKSGAKGAKSSRDPKDFKGGSNEEIEWKVEPVDPSFEWKNEQPRVYRPFKAGKYNITMGIQRLDPNDWLLIEETYHKATEERKRVLNAYDDDTVLHHPSADDALRELYDKMVDFGIKRYPQYFHLKQQDGMVYNSIKDSSIPLRSDAFSDTKQMIRELSGHFEEDYMVLLKDEDDGQYYLRGGSWGFPSGFHPSAKLNRPLKDIHGPVPFYKEKLQMSMDRYFSRMKSGQLILRLNWTIQAHTALYAPSENHVHTPVDPTNKSQSLRYEDLDFDKVYLRCERQTLTRLPKSQAIVFTIRTYLTPLSQIRREGRAQTLAEAVRNLPDIVRNYKSGSSWGDAVLRYLELDLDPNINHS</sequence>
<organism evidence="2">
    <name type="scientific">Blastobotrys adeninivorans</name>
    <name type="common">Yeast</name>
    <name type="synonym">Arxula adeninivorans</name>
    <dbReference type="NCBI Taxonomy" id="409370"/>
    <lineage>
        <taxon>Eukaryota</taxon>
        <taxon>Fungi</taxon>
        <taxon>Dikarya</taxon>
        <taxon>Ascomycota</taxon>
        <taxon>Saccharomycotina</taxon>
        <taxon>Dipodascomycetes</taxon>
        <taxon>Dipodascales</taxon>
        <taxon>Trichomonascaceae</taxon>
        <taxon>Blastobotrys</taxon>
    </lineage>
</organism>
<dbReference type="AlphaFoldDB" id="A0A060TEJ8"/>
<keyword evidence="1" id="KW-0472">Membrane</keyword>
<reference evidence="2" key="2">
    <citation type="submission" date="2014-06" db="EMBL/GenBank/DDBJ databases">
        <title>The complete genome of Blastobotrys (Arxula) adeninivorans LS3 - a yeast of biotechnological interest.</title>
        <authorList>
            <person name="Kunze G."/>
            <person name="Gaillardin C."/>
            <person name="Czernicka M."/>
            <person name="Durrens P."/>
            <person name="Martin T."/>
            <person name="Boer E."/>
            <person name="Gabaldon T."/>
            <person name="Cruz J."/>
            <person name="Talla E."/>
            <person name="Marck C."/>
            <person name="Goffeau A."/>
            <person name="Barbe V."/>
            <person name="Baret P."/>
            <person name="Baronian K."/>
            <person name="Beier S."/>
            <person name="Bleykasten C."/>
            <person name="Bode R."/>
            <person name="Casaregola S."/>
            <person name="Despons L."/>
            <person name="Fairhead C."/>
            <person name="Giersberg M."/>
            <person name="Gierski P."/>
            <person name="Hahnel U."/>
            <person name="Hartmann A."/>
            <person name="Jankowska D."/>
            <person name="Jubin C."/>
            <person name="Jung P."/>
            <person name="Lafontaine I."/>
            <person name="Leh-Louis V."/>
            <person name="Lemaire M."/>
            <person name="Marcet-Houben M."/>
            <person name="Mascher M."/>
            <person name="Morel G."/>
            <person name="Richard G.-F."/>
            <person name="Riechen J."/>
            <person name="Sacerdot C."/>
            <person name="Sarkar A."/>
            <person name="Savel G."/>
            <person name="Schacherer J."/>
            <person name="Sherman D."/>
            <person name="Straub M.-L."/>
            <person name="Stein N."/>
            <person name="Thierry A."/>
            <person name="Trautwein-Schult A."/>
            <person name="Westhof E."/>
            <person name="Worch S."/>
            <person name="Dujon B."/>
            <person name="Souciet J.-L."/>
            <person name="Wincker P."/>
            <person name="Scholz U."/>
            <person name="Neuveglise N."/>
        </authorList>
    </citation>
    <scope>NUCLEOTIDE SEQUENCE</scope>
    <source>
        <strain evidence="2">LS3</strain>
    </source>
</reference>
<protein>
    <submittedName>
        <fullName evidence="2">ARAD1D15642p</fullName>
    </submittedName>
</protein>
<feature type="transmembrane region" description="Helical" evidence="1">
    <location>
        <begin position="12"/>
        <end position="29"/>
    </location>
</feature>
<gene>
    <name evidence="2" type="ORF">GNLVRS02_ARAD1D15642g</name>
</gene>
<accession>A0A060TEJ8</accession>
<name>A0A060TEJ8_BLAAD</name>
<keyword evidence="1" id="KW-1133">Transmembrane helix</keyword>
<proteinExistence type="predicted"/>
<evidence type="ECO:0000313" key="2">
    <source>
        <dbReference type="EMBL" id="CDP37621.1"/>
    </source>
</evidence>
<dbReference type="InterPro" id="IPR021848">
    <property type="entry name" value="HODM_asu-like"/>
</dbReference>
<evidence type="ECO:0000256" key="1">
    <source>
        <dbReference type="SAM" id="Phobius"/>
    </source>
</evidence>